<dbReference type="RefSeq" id="WP_301118326.1">
    <property type="nucleotide sequence ID" value="NZ_JAUHPX010000002.1"/>
</dbReference>
<feature type="region of interest" description="Disordered" evidence="2">
    <location>
        <begin position="114"/>
        <end position="140"/>
    </location>
</feature>
<keyword evidence="3" id="KW-0812">Transmembrane</keyword>
<feature type="coiled-coil region" evidence="1">
    <location>
        <begin position="197"/>
        <end position="231"/>
    </location>
</feature>
<dbReference type="AlphaFoldDB" id="A0AAW7M8D1"/>
<name>A0AAW7M8D1_9MICO</name>
<keyword evidence="3" id="KW-0472">Membrane</keyword>
<protein>
    <submittedName>
        <fullName evidence="4">Uncharacterized protein</fullName>
    </submittedName>
</protein>
<evidence type="ECO:0000313" key="4">
    <source>
        <dbReference type="EMBL" id="MDN4487256.1"/>
    </source>
</evidence>
<keyword evidence="1" id="KW-0175">Coiled coil</keyword>
<organism evidence="4 5">
    <name type="scientific">Demequina lignilytica</name>
    <dbReference type="NCBI Taxonomy" id="3051663"/>
    <lineage>
        <taxon>Bacteria</taxon>
        <taxon>Bacillati</taxon>
        <taxon>Actinomycetota</taxon>
        <taxon>Actinomycetes</taxon>
        <taxon>Micrococcales</taxon>
        <taxon>Demequinaceae</taxon>
        <taxon>Demequina</taxon>
    </lineage>
</organism>
<proteinExistence type="predicted"/>
<evidence type="ECO:0000256" key="2">
    <source>
        <dbReference type="SAM" id="MobiDB-lite"/>
    </source>
</evidence>
<evidence type="ECO:0000256" key="1">
    <source>
        <dbReference type="SAM" id="Coils"/>
    </source>
</evidence>
<evidence type="ECO:0000256" key="3">
    <source>
        <dbReference type="SAM" id="Phobius"/>
    </source>
</evidence>
<keyword evidence="5" id="KW-1185">Reference proteome</keyword>
<keyword evidence="3" id="KW-1133">Transmembrane helix</keyword>
<dbReference type="EMBL" id="JAUHPX010000002">
    <property type="protein sequence ID" value="MDN4487256.1"/>
    <property type="molecule type" value="Genomic_DNA"/>
</dbReference>
<comment type="caution">
    <text evidence="4">The sequence shown here is derived from an EMBL/GenBank/DDBJ whole genome shotgun (WGS) entry which is preliminary data.</text>
</comment>
<dbReference type="Proteomes" id="UP001172737">
    <property type="component" value="Unassembled WGS sequence"/>
</dbReference>
<accession>A0AAW7M8D1</accession>
<evidence type="ECO:0000313" key="5">
    <source>
        <dbReference type="Proteomes" id="UP001172737"/>
    </source>
</evidence>
<reference evidence="4" key="1">
    <citation type="submission" date="2023-06" db="EMBL/GenBank/DDBJ databases">
        <title>Sysu t00039.</title>
        <authorList>
            <person name="Gao L."/>
            <person name="Fang B.-Z."/>
            <person name="Li W.-J."/>
        </authorList>
    </citation>
    <scope>NUCLEOTIDE SEQUENCE</scope>
    <source>
        <strain evidence="4">SYSU T00039</strain>
    </source>
</reference>
<feature type="compositionally biased region" description="Basic and acidic residues" evidence="2">
    <location>
        <begin position="1"/>
        <end position="14"/>
    </location>
</feature>
<feature type="region of interest" description="Disordered" evidence="2">
    <location>
        <begin position="1"/>
        <end position="82"/>
    </location>
</feature>
<feature type="transmembrane region" description="Helical" evidence="3">
    <location>
        <begin position="149"/>
        <end position="173"/>
    </location>
</feature>
<sequence>MAQGDDTTREETQVRTDLGSRGPEGEQVSPGDVPDGAAVTAPNDDADTATDELATVADTADTADATGADDASRRPSVLPPDVAAARTAMHRRTTEIPIVTSRFAPVVATGFGEDDAADPLVDSDAPASPEPAPSSGAHHRPHVVIERRAGLWFAIALLTVLLIGISTLAAYLWHVSDEWRAQVEELTDVSYGLGDDLAAERETLAAAEERIDLLTDQLATSKDTVSRLQAENARWGDDAAFAQEQIGQLEDLIATGTAATSSLNRCIEANDQLVAYLEAPDDYDPEEIVAFEESVAELCTEANRAAQEFTTAAAQ</sequence>
<gene>
    <name evidence="4" type="ORF">QQX10_03645</name>
</gene>
<feature type="compositionally biased region" description="Low complexity" evidence="2">
    <location>
        <begin position="51"/>
        <end position="69"/>
    </location>
</feature>